<evidence type="ECO:0000313" key="3">
    <source>
        <dbReference type="EMBL" id="KAJ9145185.1"/>
    </source>
</evidence>
<dbReference type="PANTHER" id="PTHR11465">
    <property type="entry name" value="CATALASE"/>
    <property type="match status" value="1"/>
</dbReference>
<dbReference type="Gene3D" id="1.20.1280.120">
    <property type="match status" value="1"/>
</dbReference>
<feature type="compositionally biased region" description="Polar residues" evidence="1">
    <location>
        <begin position="35"/>
        <end position="51"/>
    </location>
</feature>
<accession>A0AA38VEX2</accession>
<evidence type="ECO:0000256" key="1">
    <source>
        <dbReference type="SAM" id="MobiDB-lite"/>
    </source>
</evidence>
<comment type="caution">
    <text evidence="3">The sequence shown here is derived from an EMBL/GenBank/DDBJ whole genome shotgun (WGS) entry which is preliminary data.</text>
</comment>
<dbReference type="GO" id="GO:0042542">
    <property type="term" value="P:response to hydrogen peroxide"/>
    <property type="evidence" value="ECO:0007669"/>
    <property type="project" value="TreeGrafter"/>
</dbReference>
<dbReference type="GO" id="GO:0042744">
    <property type="term" value="P:hydrogen peroxide catabolic process"/>
    <property type="evidence" value="ECO:0007669"/>
    <property type="project" value="TreeGrafter"/>
</dbReference>
<dbReference type="Pfam" id="PF00199">
    <property type="entry name" value="Catalase"/>
    <property type="match status" value="1"/>
</dbReference>
<dbReference type="GO" id="GO:0005777">
    <property type="term" value="C:peroxisome"/>
    <property type="evidence" value="ECO:0007669"/>
    <property type="project" value="TreeGrafter"/>
</dbReference>
<gene>
    <name evidence="3" type="ORF">NKR19_g6200</name>
</gene>
<dbReference type="InterPro" id="IPR020835">
    <property type="entry name" value="Catalase_sf"/>
</dbReference>
<dbReference type="EMBL" id="JANBVN010000093">
    <property type="protein sequence ID" value="KAJ9145185.1"/>
    <property type="molecule type" value="Genomic_DNA"/>
</dbReference>
<dbReference type="InterPro" id="IPR011614">
    <property type="entry name" value="Catalase_core"/>
</dbReference>
<proteinExistence type="predicted"/>
<keyword evidence="4" id="KW-1185">Reference proteome</keyword>
<evidence type="ECO:0000259" key="2">
    <source>
        <dbReference type="SMART" id="SM01060"/>
    </source>
</evidence>
<evidence type="ECO:0000313" key="4">
    <source>
        <dbReference type="Proteomes" id="UP001174691"/>
    </source>
</evidence>
<sequence length="281" mass="30218">MPLSTDPSVSQTGETILHTLKDIFHPPPGIRPARFSSSTGIPSLPDSNPNGNPRGLALRFHLAPDPATGRRVHTDIIAHSVDAFPGRDGGEALAFFAAVKEGRVPEFLADPASESARRFVAAPKPTPAGLERGEYFAVNTFVLVDGEGKRTNVRYRIVPTKGVASLSDEEAEGKGPDFLYEGLKETVQGGGDPATFKLVVQVGEEGDVTGDNTVKWPEERKLVELGEIKLDTVVEDDPVAAAKKIIFDPIPRVDGVEPSDDPLLEVRAHTYLLSGRERRAA</sequence>
<dbReference type="PANTHER" id="PTHR11465:SF62">
    <property type="entry name" value="CATALASE T"/>
    <property type="match status" value="1"/>
</dbReference>
<dbReference type="Gene3D" id="2.40.180.10">
    <property type="entry name" value="Catalase core domain"/>
    <property type="match status" value="1"/>
</dbReference>
<dbReference type="AlphaFoldDB" id="A0AA38VEX2"/>
<feature type="region of interest" description="Disordered" evidence="1">
    <location>
        <begin position="22"/>
        <end position="53"/>
    </location>
</feature>
<dbReference type="PROSITE" id="PS51402">
    <property type="entry name" value="CATALASE_3"/>
    <property type="match status" value="1"/>
</dbReference>
<dbReference type="GO" id="GO:0005739">
    <property type="term" value="C:mitochondrion"/>
    <property type="evidence" value="ECO:0007669"/>
    <property type="project" value="TreeGrafter"/>
</dbReference>
<name>A0AA38VEX2_9PEZI</name>
<dbReference type="SUPFAM" id="SSF56634">
    <property type="entry name" value="Heme-dependent catalase-like"/>
    <property type="match status" value="1"/>
</dbReference>
<dbReference type="SMART" id="SM01060">
    <property type="entry name" value="Catalase"/>
    <property type="match status" value="1"/>
</dbReference>
<feature type="domain" description="Catalase core" evidence="2">
    <location>
        <begin position="1"/>
        <end position="281"/>
    </location>
</feature>
<dbReference type="Proteomes" id="UP001174691">
    <property type="component" value="Unassembled WGS sequence"/>
</dbReference>
<reference evidence="3" key="1">
    <citation type="submission" date="2022-07" db="EMBL/GenBank/DDBJ databases">
        <title>Fungi with potential for degradation of polypropylene.</title>
        <authorList>
            <person name="Gostincar C."/>
        </authorList>
    </citation>
    <scope>NUCLEOTIDE SEQUENCE</scope>
    <source>
        <strain evidence="3">EXF-13287</strain>
    </source>
</reference>
<protein>
    <submittedName>
        <fullName evidence="3">Heme-dependent catalase</fullName>
    </submittedName>
</protein>
<organism evidence="3 4">
    <name type="scientific">Coniochaeta hoffmannii</name>
    <dbReference type="NCBI Taxonomy" id="91930"/>
    <lineage>
        <taxon>Eukaryota</taxon>
        <taxon>Fungi</taxon>
        <taxon>Dikarya</taxon>
        <taxon>Ascomycota</taxon>
        <taxon>Pezizomycotina</taxon>
        <taxon>Sordariomycetes</taxon>
        <taxon>Sordariomycetidae</taxon>
        <taxon>Coniochaetales</taxon>
        <taxon>Coniochaetaceae</taxon>
        <taxon>Coniochaeta</taxon>
    </lineage>
</organism>
<dbReference type="GO" id="GO:0004096">
    <property type="term" value="F:catalase activity"/>
    <property type="evidence" value="ECO:0007669"/>
    <property type="project" value="InterPro"/>
</dbReference>
<dbReference type="InterPro" id="IPR018028">
    <property type="entry name" value="Catalase"/>
</dbReference>
<dbReference type="GO" id="GO:0020037">
    <property type="term" value="F:heme binding"/>
    <property type="evidence" value="ECO:0007669"/>
    <property type="project" value="InterPro"/>
</dbReference>